<dbReference type="GeneID" id="29001386"/>
<evidence type="ECO:0000313" key="1">
    <source>
        <dbReference type="EMBL" id="OAD75821.1"/>
    </source>
</evidence>
<name>A0A163AU27_PHYB8</name>
<proteinExistence type="predicted"/>
<organism evidence="1 2">
    <name type="scientific">Phycomyces blakesleeanus (strain ATCC 8743b / DSM 1359 / FGSC 10004 / NBRC 33097 / NRRL 1555)</name>
    <dbReference type="NCBI Taxonomy" id="763407"/>
    <lineage>
        <taxon>Eukaryota</taxon>
        <taxon>Fungi</taxon>
        <taxon>Fungi incertae sedis</taxon>
        <taxon>Mucoromycota</taxon>
        <taxon>Mucoromycotina</taxon>
        <taxon>Mucoromycetes</taxon>
        <taxon>Mucorales</taxon>
        <taxon>Phycomycetaceae</taxon>
        <taxon>Phycomyces</taxon>
    </lineage>
</organism>
<gene>
    <name evidence="1" type="ORF">PHYBLDRAFT_59353</name>
</gene>
<dbReference type="InParanoid" id="A0A163AU27"/>
<accession>A0A163AU27</accession>
<dbReference type="RefSeq" id="XP_018293861.1">
    <property type="nucleotide sequence ID" value="XM_018440480.1"/>
</dbReference>
<evidence type="ECO:0000313" key="2">
    <source>
        <dbReference type="Proteomes" id="UP000077315"/>
    </source>
</evidence>
<sequence length="241" mass="27554">MPEARLFDLPNKDIEPYHAFPGKGHSRIETACGLVESKCRLPRISISAQASSSLASDNNAEEHKVEKFEKQWEDVIKDPKSDISVDHYPLKKREYYFSKGSEEYAYNHHVIIHSLQAFDRLPAYSSNVYEWCAQCTSCSYNNWRKLQAIAIKLLNNALQPKNYLDIIVANLLHRILPLLKISGCFHRGGEDSFAHNILTPPLDIGVVIFMVGFYQYSKRDFPIDTLLDNPDINFPILDSHG</sequence>
<dbReference type="OrthoDB" id="2287485at2759"/>
<keyword evidence="2" id="KW-1185">Reference proteome</keyword>
<dbReference type="VEuPathDB" id="FungiDB:PHYBLDRAFT_59353"/>
<reference evidence="2" key="1">
    <citation type="submission" date="2015-06" db="EMBL/GenBank/DDBJ databases">
        <title>Expansion of signal transduction pathways in fungi by whole-genome duplication.</title>
        <authorList>
            <consortium name="DOE Joint Genome Institute"/>
            <person name="Corrochano L.M."/>
            <person name="Kuo A."/>
            <person name="Marcet-Houben M."/>
            <person name="Polaino S."/>
            <person name="Salamov A."/>
            <person name="Villalobos J.M."/>
            <person name="Alvarez M.I."/>
            <person name="Avalos J."/>
            <person name="Benito E.P."/>
            <person name="Benoit I."/>
            <person name="Burger G."/>
            <person name="Camino L.P."/>
            <person name="Canovas D."/>
            <person name="Cerda-Olmedo E."/>
            <person name="Cheng J.-F."/>
            <person name="Dominguez A."/>
            <person name="Elias M."/>
            <person name="Eslava A.P."/>
            <person name="Glaser F."/>
            <person name="Grimwood J."/>
            <person name="Gutierrez G."/>
            <person name="Heitman J."/>
            <person name="Henrissat B."/>
            <person name="Iturriaga E.A."/>
            <person name="Lang B.F."/>
            <person name="Lavin J.L."/>
            <person name="Lee S."/>
            <person name="Li W."/>
            <person name="Lindquist E."/>
            <person name="Lopez-Garcia S."/>
            <person name="Luque E.M."/>
            <person name="Marcos A.T."/>
            <person name="Martin J."/>
            <person name="McCluskey K."/>
            <person name="Medina H.R."/>
            <person name="Miralles-Duran A."/>
            <person name="Miyazaki A."/>
            <person name="Munoz-Torres E."/>
            <person name="Oguiza J.A."/>
            <person name="Ohm R."/>
            <person name="Olmedo M."/>
            <person name="Orejas M."/>
            <person name="Ortiz-Castellanos L."/>
            <person name="Pisabarro A.G."/>
            <person name="Rodriguez-Romero J."/>
            <person name="Ruiz-Herrera J."/>
            <person name="Ruiz-Vazquez R."/>
            <person name="Sanz C."/>
            <person name="Schackwitz W."/>
            <person name="Schmutz J."/>
            <person name="Shahriari M."/>
            <person name="Shelest E."/>
            <person name="Silva-Franco F."/>
            <person name="Soanes D."/>
            <person name="Syed K."/>
            <person name="Tagua V.G."/>
            <person name="Talbot N.J."/>
            <person name="Thon M."/>
            <person name="De vries R.P."/>
            <person name="Wiebenga A."/>
            <person name="Yadav J.S."/>
            <person name="Braun E.L."/>
            <person name="Baker S."/>
            <person name="Garre V."/>
            <person name="Horwitz B."/>
            <person name="Torres-Martinez S."/>
            <person name="Idnurm A."/>
            <person name="Herrera-Estrella A."/>
            <person name="Gabaldon T."/>
            <person name="Grigoriev I.V."/>
        </authorList>
    </citation>
    <scope>NUCLEOTIDE SEQUENCE [LARGE SCALE GENOMIC DNA]</scope>
    <source>
        <strain evidence="2">NRRL 1555(-)</strain>
    </source>
</reference>
<dbReference type="AlphaFoldDB" id="A0A163AU27"/>
<dbReference type="EMBL" id="KV440976">
    <property type="protein sequence ID" value="OAD75821.1"/>
    <property type="molecule type" value="Genomic_DNA"/>
</dbReference>
<dbReference type="Proteomes" id="UP000077315">
    <property type="component" value="Unassembled WGS sequence"/>
</dbReference>
<protein>
    <submittedName>
        <fullName evidence="1">Uncharacterized protein</fullName>
    </submittedName>
</protein>